<dbReference type="KEGG" id="beq:BEWA_005370"/>
<dbReference type="EMBL" id="CP001670">
    <property type="protein sequence ID" value="AFZ81129.1"/>
    <property type="molecule type" value="Genomic_DNA"/>
</dbReference>
<dbReference type="SUPFAM" id="SSF56399">
    <property type="entry name" value="ADP-ribosylation"/>
    <property type="match status" value="1"/>
</dbReference>
<dbReference type="eggNOG" id="KOG2177">
    <property type="taxonomic scope" value="Eukaryota"/>
</dbReference>
<gene>
    <name evidence="5" type="ORF">BEWA_005370</name>
</gene>
<keyword evidence="6" id="KW-1185">Reference proteome</keyword>
<dbReference type="CDD" id="cd19821">
    <property type="entry name" value="Bbox1_BBX-like"/>
    <property type="match status" value="1"/>
</dbReference>
<reference evidence="5 6" key="1">
    <citation type="journal article" date="2012" name="BMC Genomics">
        <title>Comparative genomic analysis and phylogenetic position of Theileria equi.</title>
        <authorList>
            <person name="Kappmeyer L.S."/>
            <person name="Thiagarajan M."/>
            <person name="Herndon D.R."/>
            <person name="Ramsay J.D."/>
            <person name="Caler E."/>
            <person name="Djikeng A."/>
            <person name="Gillespie J.J."/>
            <person name="Lau A.O."/>
            <person name="Roalson E.H."/>
            <person name="Silva J.C."/>
            <person name="Silva M.G."/>
            <person name="Suarez C.E."/>
            <person name="Ueti M.W."/>
            <person name="Nene V.M."/>
            <person name="Mealey R.H."/>
            <person name="Knowles D.P."/>
            <person name="Brayton K.A."/>
        </authorList>
    </citation>
    <scope>NUCLEOTIDE SEQUENCE [LARGE SCALE GENOMIC DNA]</scope>
    <source>
        <strain evidence="5 6">WA</strain>
    </source>
</reference>
<dbReference type="GeneID" id="15806423"/>
<dbReference type="CDD" id="cd19756">
    <property type="entry name" value="Bbox2"/>
    <property type="match status" value="1"/>
</dbReference>
<dbReference type="VEuPathDB" id="PiroplasmaDB:BEWA_005370"/>
<dbReference type="Pfam" id="PF00644">
    <property type="entry name" value="PARP"/>
    <property type="match status" value="1"/>
</dbReference>
<dbReference type="SUPFAM" id="SSF57845">
    <property type="entry name" value="B-box zinc-binding domain"/>
    <property type="match status" value="1"/>
</dbReference>
<name>L0B1X0_THEEQ</name>
<dbReference type="Gene3D" id="3.30.160.60">
    <property type="entry name" value="Classic Zinc Finger"/>
    <property type="match status" value="1"/>
</dbReference>
<dbReference type="STRING" id="1537102.L0B1X0"/>
<dbReference type="GO" id="GO:0003950">
    <property type="term" value="F:NAD+ poly-ADP-ribosyltransferase activity"/>
    <property type="evidence" value="ECO:0007669"/>
    <property type="project" value="InterPro"/>
</dbReference>
<dbReference type="PANTHER" id="PTHR31717:SF45">
    <property type="entry name" value="ZINC FINGER PROTEIN CONSTANS-LIKE 14-RELATED"/>
    <property type="match status" value="1"/>
</dbReference>
<evidence type="ECO:0000313" key="6">
    <source>
        <dbReference type="Proteomes" id="UP000031512"/>
    </source>
</evidence>
<proteinExistence type="predicted"/>
<dbReference type="SMART" id="SM00336">
    <property type="entry name" value="BBOX"/>
    <property type="match status" value="2"/>
</dbReference>
<dbReference type="Gene3D" id="3.90.228.10">
    <property type="match status" value="1"/>
</dbReference>
<keyword evidence="3" id="KW-0863">Zinc-finger</keyword>
<feature type="domain" description="B box-type" evidence="4">
    <location>
        <begin position="308"/>
        <end position="358"/>
    </location>
</feature>
<dbReference type="Pfam" id="PF00643">
    <property type="entry name" value="zf-B_box"/>
    <property type="match status" value="2"/>
</dbReference>
<evidence type="ECO:0000256" key="2">
    <source>
        <dbReference type="ARBA" id="ARBA00022833"/>
    </source>
</evidence>
<evidence type="ECO:0000256" key="1">
    <source>
        <dbReference type="ARBA" id="ARBA00022723"/>
    </source>
</evidence>
<dbReference type="AlphaFoldDB" id="L0B1X0"/>
<dbReference type="InterPro" id="IPR000315">
    <property type="entry name" value="Znf_B-box"/>
</dbReference>
<dbReference type="GO" id="GO:0008270">
    <property type="term" value="F:zinc ion binding"/>
    <property type="evidence" value="ECO:0007669"/>
    <property type="project" value="UniProtKB-KW"/>
</dbReference>
<accession>L0B1X0</accession>
<dbReference type="PANTHER" id="PTHR31717">
    <property type="entry name" value="ZINC FINGER PROTEIN CONSTANS-LIKE 10"/>
    <property type="match status" value="1"/>
</dbReference>
<dbReference type="InterPro" id="IPR049808">
    <property type="entry name" value="CONSTANS-like_Bbox1"/>
</dbReference>
<dbReference type="PROSITE" id="PS50119">
    <property type="entry name" value="ZF_BBOX"/>
    <property type="match status" value="2"/>
</dbReference>
<dbReference type="RefSeq" id="XP_004830795.1">
    <property type="nucleotide sequence ID" value="XM_004830738.1"/>
</dbReference>
<feature type="domain" description="B box-type" evidence="4">
    <location>
        <begin position="256"/>
        <end position="303"/>
    </location>
</feature>
<sequence length="513" mass="58022">MENPVIRDSDEWDSIEFALQLRCRSSRVRLLQAWNITKAEPLSMFNRRSKNTLVLESFIDSSALDRYNSVQNVCTRGFEIGANGFIVTIGNLSLPGFPLLNTDGNGGDLLANNIGTLDNSGKIVPPKSATISETTFSSIHGDKKVFEYFICDVAVGKSIKVPNVLEAQRSRVSMPAEYDSYFLSNSESEKFDTITVSNTVESGIKNPTHLVGDHSYTKGVLPKNAFKHEYIIYDSSQILPKYLIQFECNPSAEESYALPLCDNCQNDVATIYCSSDAARMCTKCDTRIHSQNKVVSRHIRMPLNEMPRAQTKCKIHRSKSYHLYCIVCNVPICQLCTSNHIHNNTSDGILRETTFIPINIAYESAVLDLKTTSNYIIDKRRKELMKVLSDIETVKNVVSDNCQSVEAACYEMLEEALKNLQHLVDKSLGIVLSEQTENKRQLNEINWSEYFIGYMRSNLLPPDYLRSWLCHCRLRNQLSNNSYKGPQKELFADIVLEAELSIVPEDVKLQNKT</sequence>
<dbReference type="Proteomes" id="UP000031512">
    <property type="component" value="Chromosome 3"/>
</dbReference>
<protein>
    <submittedName>
        <fullName evidence="5">B-box zinc finger domain-containing protein</fullName>
    </submittedName>
</protein>
<evidence type="ECO:0000256" key="3">
    <source>
        <dbReference type="PROSITE-ProRule" id="PRU00024"/>
    </source>
</evidence>
<evidence type="ECO:0000259" key="4">
    <source>
        <dbReference type="PROSITE" id="PS50119"/>
    </source>
</evidence>
<evidence type="ECO:0000313" key="5">
    <source>
        <dbReference type="EMBL" id="AFZ81129.1"/>
    </source>
</evidence>
<dbReference type="InterPro" id="IPR012317">
    <property type="entry name" value="Poly(ADP-ribose)pol_cat_dom"/>
</dbReference>
<keyword evidence="2" id="KW-0862">Zinc</keyword>
<dbReference type="OrthoDB" id="359424at2759"/>
<organism evidence="5 6">
    <name type="scientific">Theileria equi strain WA</name>
    <dbReference type="NCBI Taxonomy" id="1537102"/>
    <lineage>
        <taxon>Eukaryota</taxon>
        <taxon>Sar</taxon>
        <taxon>Alveolata</taxon>
        <taxon>Apicomplexa</taxon>
        <taxon>Aconoidasida</taxon>
        <taxon>Piroplasmida</taxon>
        <taxon>Theileriidae</taxon>
        <taxon>Theileria</taxon>
    </lineage>
</organism>
<keyword evidence="1" id="KW-0479">Metal-binding</keyword>